<gene>
    <name evidence="1" type="ORF">HXX76_002991</name>
</gene>
<evidence type="ECO:0000313" key="1">
    <source>
        <dbReference type="EMBL" id="KAG2442915.1"/>
    </source>
</evidence>
<proteinExistence type="predicted"/>
<sequence length="121" mass="13034">MAGLAAASLECRALANDMEQQQMQMTAQVAEQAAAVAAAVMAAGAKGADEALAVDFLQRELKKRTDQEHSPPPRMVVAAAAYHRYHEPRPGDLDAFSVDGTMIRAADALAAQQRQRQEEQE</sequence>
<reference evidence="1" key="1">
    <citation type="journal article" date="2020" name="bioRxiv">
        <title>Comparative genomics of Chlamydomonas.</title>
        <authorList>
            <person name="Craig R.J."/>
            <person name="Hasan A.R."/>
            <person name="Ness R.W."/>
            <person name="Keightley P.D."/>
        </authorList>
    </citation>
    <scope>NUCLEOTIDE SEQUENCE</scope>
    <source>
        <strain evidence="1">SAG 7.73</strain>
    </source>
</reference>
<evidence type="ECO:0000313" key="2">
    <source>
        <dbReference type="Proteomes" id="UP000650467"/>
    </source>
</evidence>
<organism evidence="1 2">
    <name type="scientific">Chlamydomonas incerta</name>
    <dbReference type="NCBI Taxonomy" id="51695"/>
    <lineage>
        <taxon>Eukaryota</taxon>
        <taxon>Viridiplantae</taxon>
        <taxon>Chlorophyta</taxon>
        <taxon>core chlorophytes</taxon>
        <taxon>Chlorophyceae</taxon>
        <taxon>CS clade</taxon>
        <taxon>Chlamydomonadales</taxon>
        <taxon>Chlamydomonadaceae</taxon>
        <taxon>Chlamydomonas</taxon>
    </lineage>
</organism>
<protein>
    <submittedName>
        <fullName evidence="1">Uncharacterized protein</fullName>
    </submittedName>
</protein>
<accession>A0A835W802</accession>
<dbReference type="EMBL" id="JAEHOC010000004">
    <property type="protein sequence ID" value="KAG2442915.1"/>
    <property type="molecule type" value="Genomic_DNA"/>
</dbReference>
<comment type="caution">
    <text evidence="1">The sequence shown here is derived from an EMBL/GenBank/DDBJ whole genome shotgun (WGS) entry which is preliminary data.</text>
</comment>
<dbReference type="Proteomes" id="UP000650467">
    <property type="component" value="Unassembled WGS sequence"/>
</dbReference>
<dbReference type="AlphaFoldDB" id="A0A835W802"/>
<name>A0A835W802_CHLIN</name>
<keyword evidence="2" id="KW-1185">Reference proteome</keyword>